<dbReference type="GO" id="GO:0005506">
    <property type="term" value="F:iron ion binding"/>
    <property type="evidence" value="ECO:0007669"/>
    <property type="project" value="InterPro"/>
</dbReference>
<dbReference type="InterPro" id="IPR002401">
    <property type="entry name" value="Cyt_P450_E_grp-I"/>
</dbReference>
<evidence type="ECO:0000256" key="7">
    <source>
        <dbReference type="ARBA" id="ARBA00022989"/>
    </source>
</evidence>
<keyword evidence="8 13" id="KW-0560">Oxidoreductase</keyword>
<comment type="cofactor">
    <cofactor evidence="1 12">
        <name>heme</name>
        <dbReference type="ChEBI" id="CHEBI:30413"/>
    </cofactor>
</comment>
<dbReference type="PANTHER" id="PTHR24298">
    <property type="entry name" value="FLAVONOID 3'-MONOOXYGENASE-RELATED"/>
    <property type="match status" value="1"/>
</dbReference>
<reference evidence="16" key="1">
    <citation type="journal article" date="2016" name="Nat. Biotechnol.">
        <title>Sequencing wild and cultivated cassava and related species reveals extensive interspecific hybridization and genetic diversity.</title>
        <authorList>
            <person name="Bredeson J.V."/>
            <person name="Lyons J.B."/>
            <person name="Prochnik S.E."/>
            <person name="Wu G.A."/>
            <person name="Ha C.M."/>
            <person name="Edsinger-Gonzales E."/>
            <person name="Grimwood J."/>
            <person name="Schmutz J."/>
            <person name="Rabbi I.Y."/>
            <person name="Egesi C."/>
            <person name="Nauluvula P."/>
            <person name="Lebot V."/>
            <person name="Ndunguru J."/>
            <person name="Mkamilo G."/>
            <person name="Bart R.S."/>
            <person name="Setter T.L."/>
            <person name="Gleadow R.M."/>
            <person name="Kulakow P."/>
            <person name="Ferguson M.E."/>
            <person name="Rounsley S."/>
            <person name="Rokhsar D.S."/>
        </authorList>
    </citation>
    <scope>NUCLEOTIDE SEQUENCE [LARGE SCALE GENOMIC DNA]</scope>
    <source>
        <strain evidence="16">cv. AM560-2</strain>
    </source>
</reference>
<evidence type="ECO:0000256" key="5">
    <source>
        <dbReference type="ARBA" id="ARBA00022692"/>
    </source>
</evidence>
<feature type="transmembrane region" description="Helical" evidence="14">
    <location>
        <begin position="6"/>
        <end position="25"/>
    </location>
</feature>
<dbReference type="OrthoDB" id="846636at2759"/>
<comment type="subcellular location">
    <subcellularLocation>
        <location evidence="2">Membrane</location>
        <topology evidence="2">Single-pass membrane protein</topology>
    </subcellularLocation>
</comment>
<organism evidence="15 16">
    <name type="scientific">Manihot esculenta</name>
    <name type="common">Cassava</name>
    <name type="synonym">Jatropha manihot</name>
    <dbReference type="NCBI Taxonomy" id="3983"/>
    <lineage>
        <taxon>Eukaryota</taxon>
        <taxon>Viridiplantae</taxon>
        <taxon>Streptophyta</taxon>
        <taxon>Embryophyta</taxon>
        <taxon>Tracheophyta</taxon>
        <taxon>Spermatophyta</taxon>
        <taxon>Magnoliopsida</taxon>
        <taxon>eudicotyledons</taxon>
        <taxon>Gunneridae</taxon>
        <taxon>Pentapetalae</taxon>
        <taxon>rosids</taxon>
        <taxon>fabids</taxon>
        <taxon>Malpighiales</taxon>
        <taxon>Euphorbiaceae</taxon>
        <taxon>Crotonoideae</taxon>
        <taxon>Manihoteae</taxon>
        <taxon>Manihot</taxon>
    </lineage>
</organism>
<dbReference type="GO" id="GO:0016020">
    <property type="term" value="C:membrane"/>
    <property type="evidence" value="ECO:0007669"/>
    <property type="project" value="UniProtKB-SubCell"/>
</dbReference>
<accession>A0A2C9VGT6</accession>
<keyword evidence="11 14" id="KW-0472">Membrane</keyword>
<protein>
    <recommendedName>
        <fullName evidence="17">Cytochrome P450</fullName>
    </recommendedName>
</protein>
<dbReference type="CDD" id="cd11075">
    <property type="entry name" value="CYP77_89"/>
    <property type="match status" value="1"/>
</dbReference>
<dbReference type="PANTHER" id="PTHR24298:SF800">
    <property type="entry name" value="CYTOCHROME P450 89A2-RELATED"/>
    <property type="match status" value="1"/>
</dbReference>
<evidence type="ECO:0000256" key="4">
    <source>
        <dbReference type="ARBA" id="ARBA00022617"/>
    </source>
</evidence>
<dbReference type="SUPFAM" id="SSF48264">
    <property type="entry name" value="Cytochrome P450"/>
    <property type="match status" value="1"/>
</dbReference>
<dbReference type="AlphaFoldDB" id="A0A2C9VGT6"/>
<keyword evidence="10 13" id="KW-0503">Monooxygenase</keyword>
<feature type="transmembrane region" description="Helical" evidence="14">
    <location>
        <begin position="213"/>
        <end position="238"/>
    </location>
</feature>
<evidence type="ECO:0000256" key="8">
    <source>
        <dbReference type="ARBA" id="ARBA00023002"/>
    </source>
</evidence>
<evidence type="ECO:0000256" key="9">
    <source>
        <dbReference type="ARBA" id="ARBA00023004"/>
    </source>
</evidence>
<dbReference type="GO" id="GO:0016705">
    <property type="term" value="F:oxidoreductase activity, acting on paired donors, with incorporation or reduction of molecular oxygen"/>
    <property type="evidence" value="ECO:0007669"/>
    <property type="project" value="InterPro"/>
</dbReference>
<dbReference type="GO" id="GO:0004497">
    <property type="term" value="F:monooxygenase activity"/>
    <property type="evidence" value="ECO:0007669"/>
    <property type="project" value="UniProtKB-KW"/>
</dbReference>
<dbReference type="Gramene" id="Manes.08G159800.1.v8.1">
    <property type="protein sequence ID" value="Manes.08G159800.1.v8.1.CDS.1"/>
    <property type="gene ID" value="Manes.08G159800.v8.1"/>
</dbReference>
<dbReference type="Pfam" id="PF00067">
    <property type="entry name" value="p450"/>
    <property type="match status" value="1"/>
</dbReference>
<name>A0A2C9VGT6_MANES</name>
<evidence type="ECO:0000256" key="1">
    <source>
        <dbReference type="ARBA" id="ARBA00001971"/>
    </source>
</evidence>
<keyword evidence="4 12" id="KW-0349">Heme</keyword>
<gene>
    <name evidence="15" type="ORF">MANES_08G159800v8</name>
</gene>
<dbReference type="Gene3D" id="1.10.630.10">
    <property type="entry name" value="Cytochrome P450"/>
    <property type="match status" value="1"/>
</dbReference>
<dbReference type="InterPro" id="IPR017972">
    <property type="entry name" value="Cyt_P450_CS"/>
</dbReference>
<evidence type="ECO:0000256" key="3">
    <source>
        <dbReference type="ARBA" id="ARBA00010617"/>
    </source>
</evidence>
<dbReference type="InterPro" id="IPR051103">
    <property type="entry name" value="Plant_metabolite_P450s"/>
</dbReference>
<dbReference type="InterPro" id="IPR001128">
    <property type="entry name" value="Cyt_P450"/>
</dbReference>
<dbReference type="PRINTS" id="PR00385">
    <property type="entry name" value="P450"/>
</dbReference>
<comment type="similarity">
    <text evidence="3 13">Belongs to the cytochrome P450 family.</text>
</comment>
<evidence type="ECO:0000256" key="2">
    <source>
        <dbReference type="ARBA" id="ARBA00004167"/>
    </source>
</evidence>
<feature type="binding site" description="axial binding residue" evidence="12">
    <location>
        <position position="454"/>
    </location>
    <ligand>
        <name>heme</name>
        <dbReference type="ChEBI" id="CHEBI:30413"/>
    </ligand>
    <ligandPart>
        <name>Fe</name>
        <dbReference type="ChEBI" id="CHEBI:18248"/>
    </ligandPart>
</feature>
<dbReference type="FunFam" id="1.10.630.10:FF:000012">
    <property type="entry name" value="Cytochrome P450 family protein"/>
    <property type="match status" value="1"/>
</dbReference>
<keyword evidence="9 12" id="KW-0408">Iron</keyword>
<dbReference type="InterPro" id="IPR036396">
    <property type="entry name" value="Cyt_P450_sf"/>
</dbReference>
<evidence type="ECO:0000256" key="14">
    <source>
        <dbReference type="SAM" id="Phobius"/>
    </source>
</evidence>
<evidence type="ECO:0000256" key="10">
    <source>
        <dbReference type="ARBA" id="ARBA00023033"/>
    </source>
</evidence>
<keyword evidence="5 14" id="KW-0812">Transmembrane</keyword>
<evidence type="ECO:0000256" key="11">
    <source>
        <dbReference type="ARBA" id="ARBA00023136"/>
    </source>
</evidence>
<evidence type="ECO:0000256" key="13">
    <source>
        <dbReference type="RuleBase" id="RU000461"/>
    </source>
</evidence>
<evidence type="ECO:0008006" key="17">
    <source>
        <dbReference type="Google" id="ProtNLM"/>
    </source>
</evidence>
<keyword evidence="6 12" id="KW-0479">Metal-binding</keyword>
<evidence type="ECO:0000313" key="15">
    <source>
        <dbReference type="EMBL" id="OAY44547.1"/>
    </source>
</evidence>
<keyword evidence="7 14" id="KW-1133">Transmembrane helix</keyword>
<evidence type="ECO:0000256" key="12">
    <source>
        <dbReference type="PIRSR" id="PIRSR602401-1"/>
    </source>
</evidence>
<dbReference type="PROSITE" id="PS00086">
    <property type="entry name" value="CYTOCHROME_P450"/>
    <property type="match status" value="1"/>
</dbReference>
<evidence type="ECO:0000313" key="16">
    <source>
        <dbReference type="Proteomes" id="UP000091857"/>
    </source>
</evidence>
<proteinExistence type="inferred from homology"/>
<dbReference type="PRINTS" id="PR00463">
    <property type="entry name" value="EP450I"/>
</dbReference>
<comment type="caution">
    <text evidence="15">The sequence shown here is derived from an EMBL/GenBank/DDBJ whole genome shotgun (WGS) entry which is preliminary data.</text>
</comment>
<dbReference type="STRING" id="3983.A0A2C9VGT6"/>
<sequence>MEAWFILLITISISVLTKILFNLLFSTKISSHKLPPGPPKFPVIGSLLWLTTSLYDLHLAISSLHSKFGPILTLHIGSLPAVFVADRRLAHQALVQNGAVFADRPPARGIEKINTSNQRTISSASYGSTWRFLRRNLASEILHPLRVKSYSHSRKWVLQLLKDRLESEFRGSGRICVMNHLQHAMFCLLAVMCLGDKVGEDDIEKIEVAHRRFLSNFVGFNIFSFCPSVTMVVFRNIWKKYLQIRQDQENTLIPLIRARKELKEEGLSKIKEGEFVLCYVDSLIDLQLPVEKRKLEEGEIVSLCSEFLSGGAETTTTALQWIMANLVKYPQIQEKLFRKIKEVVGEGEELIKEEDLQKMPYLKAVILEGLRRHPPAHMVVPHVVTEDTVIDKYLVPKNGTINFMVAEMGRDPKVWEDPMEFKPERFMSCDGEMVDVTGVKEIKMMPFGSGRRICPGYSLAMFHLEYFVANLVWSYEWKKLKGDEVDLSEQLEFSVGMQYPLQACISPRSIQMSTTSSVPDGFIFNKLHLS</sequence>
<evidence type="ECO:0000256" key="6">
    <source>
        <dbReference type="ARBA" id="ARBA00022723"/>
    </source>
</evidence>
<keyword evidence="16" id="KW-1185">Reference proteome</keyword>
<dbReference type="Proteomes" id="UP000091857">
    <property type="component" value="Chromosome 8"/>
</dbReference>
<dbReference type="EMBL" id="CM004394">
    <property type="protein sequence ID" value="OAY44547.1"/>
    <property type="molecule type" value="Genomic_DNA"/>
</dbReference>
<dbReference type="GO" id="GO:0020037">
    <property type="term" value="F:heme binding"/>
    <property type="evidence" value="ECO:0007669"/>
    <property type="project" value="InterPro"/>
</dbReference>